<dbReference type="Proteomes" id="UP000664032">
    <property type="component" value="Unassembled WGS sequence"/>
</dbReference>
<comment type="caution">
    <text evidence="1">The sequence shown here is derived from an EMBL/GenBank/DDBJ whole genome shotgun (WGS) entry which is preliminary data.</text>
</comment>
<name>A0ACB8H327_PSICU</name>
<protein>
    <submittedName>
        <fullName evidence="1">Rho GTPase protein rac1</fullName>
    </submittedName>
</protein>
<accession>A0ACB8H327</accession>
<proteinExistence type="predicted"/>
<evidence type="ECO:0000313" key="2">
    <source>
        <dbReference type="Proteomes" id="UP000664032"/>
    </source>
</evidence>
<organism evidence="1 2">
    <name type="scientific">Psilocybe cubensis</name>
    <name type="common">Psychedelic mushroom</name>
    <name type="synonym">Stropharia cubensis</name>
    <dbReference type="NCBI Taxonomy" id="181762"/>
    <lineage>
        <taxon>Eukaryota</taxon>
        <taxon>Fungi</taxon>
        <taxon>Dikarya</taxon>
        <taxon>Basidiomycota</taxon>
        <taxon>Agaricomycotina</taxon>
        <taxon>Agaricomycetes</taxon>
        <taxon>Agaricomycetidae</taxon>
        <taxon>Agaricales</taxon>
        <taxon>Agaricineae</taxon>
        <taxon>Strophariaceae</taxon>
        <taxon>Psilocybe</taxon>
    </lineage>
</organism>
<reference evidence="1" key="1">
    <citation type="submission" date="2021-10" db="EMBL/GenBank/DDBJ databases">
        <title>Psilocybe cubensis genome.</title>
        <authorList>
            <person name="Mckernan K.J."/>
            <person name="Crawford S."/>
            <person name="Trippe A."/>
            <person name="Kane L.T."/>
            <person name="Mclaughlin S."/>
        </authorList>
    </citation>
    <scope>NUCLEOTIDE SEQUENCE</scope>
    <source>
        <strain evidence="1">MGC-MH-2018</strain>
    </source>
</reference>
<keyword evidence="2" id="KW-1185">Reference proteome</keyword>
<sequence length="134" mass="14886">MFSAIKLVVLGDGAVGKTSLLITYTTNTFPTDYVPTVFDCYTERHIVDNTDEFLIGLFDTGGGEDYDRLRPLSYPSTDVFLLCFSVVEPISFENIRSKWAPEVAHHLPSAAVLVVGTKIDLRNDATIVDMLHDK</sequence>
<evidence type="ECO:0000313" key="1">
    <source>
        <dbReference type="EMBL" id="KAH9482130.1"/>
    </source>
</evidence>
<gene>
    <name evidence="1" type="ORF">JR316_0004225</name>
</gene>
<dbReference type="EMBL" id="JAFIQS020000004">
    <property type="protein sequence ID" value="KAH9482130.1"/>
    <property type="molecule type" value="Genomic_DNA"/>
</dbReference>